<gene>
    <name evidence="5" type="ORF">M3A82_011220</name>
</gene>
<protein>
    <submittedName>
        <fullName evidence="5">CHY zinc finger protein</fullName>
    </submittedName>
</protein>
<comment type="caution">
    <text evidence="5">The sequence shown here is derived from an EMBL/GenBank/DDBJ whole genome shotgun (WGS) entry which is preliminary data.</text>
</comment>
<evidence type="ECO:0000259" key="4">
    <source>
        <dbReference type="PROSITE" id="PS51266"/>
    </source>
</evidence>
<evidence type="ECO:0000313" key="6">
    <source>
        <dbReference type="Proteomes" id="UP001205867"/>
    </source>
</evidence>
<evidence type="ECO:0000313" key="5">
    <source>
        <dbReference type="EMBL" id="MCV7629895.1"/>
    </source>
</evidence>
<dbReference type="Proteomes" id="UP001205867">
    <property type="component" value="Unassembled WGS sequence"/>
</dbReference>
<proteinExistence type="predicted"/>
<evidence type="ECO:0000256" key="1">
    <source>
        <dbReference type="ARBA" id="ARBA00022723"/>
    </source>
</evidence>
<dbReference type="InterPro" id="IPR037274">
    <property type="entry name" value="Znf_CHY_sf"/>
</dbReference>
<dbReference type="PROSITE" id="PS51266">
    <property type="entry name" value="ZF_CHY"/>
    <property type="match status" value="1"/>
</dbReference>
<accession>A0AAP3AIR2</accession>
<keyword evidence="2" id="KW-0863">Zinc-finger</keyword>
<dbReference type="AlphaFoldDB" id="A0AAP3AIR2"/>
<dbReference type="InterPro" id="IPR008913">
    <property type="entry name" value="Znf_CHY"/>
</dbReference>
<keyword evidence="1" id="KW-0479">Metal-binding</keyword>
<organism evidence="5 6">
    <name type="scientific">Micrococcus luteus</name>
    <name type="common">Micrococcus lysodeikticus</name>
    <dbReference type="NCBI Taxonomy" id="1270"/>
    <lineage>
        <taxon>Bacteria</taxon>
        <taxon>Bacillati</taxon>
        <taxon>Actinomycetota</taxon>
        <taxon>Actinomycetes</taxon>
        <taxon>Micrococcales</taxon>
        <taxon>Micrococcaceae</taxon>
        <taxon>Micrococcus</taxon>
    </lineage>
</organism>
<sequence>MTAPDSLDGTDPLLRGVGLDAQTRCAHYATARDVVALRFACCPAYWSCHRCHAELADHPAVPVPAGDFDRPHVLCGVCRTELSVTAYLALEATADPACPACGAPFNPGCAAHAPLYFDVSASGSPAGDAAPAAQP</sequence>
<dbReference type="RefSeq" id="WP_049158435.1">
    <property type="nucleotide sequence ID" value="NZ_CP082331.1"/>
</dbReference>
<dbReference type="Pfam" id="PF05495">
    <property type="entry name" value="zf-CHY"/>
    <property type="match status" value="1"/>
</dbReference>
<dbReference type="PANTHER" id="PTHR28082">
    <property type="entry name" value="ZINC FINGER PROTEIN"/>
    <property type="match status" value="1"/>
</dbReference>
<feature type="domain" description="CHY-type" evidence="4">
    <location>
        <begin position="18"/>
        <end position="103"/>
    </location>
</feature>
<dbReference type="SUPFAM" id="SSF161219">
    <property type="entry name" value="CHY zinc finger-like"/>
    <property type="match status" value="1"/>
</dbReference>
<evidence type="ECO:0000256" key="2">
    <source>
        <dbReference type="ARBA" id="ARBA00022771"/>
    </source>
</evidence>
<evidence type="ECO:0000256" key="3">
    <source>
        <dbReference type="ARBA" id="ARBA00022833"/>
    </source>
</evidence>
<dbReference type="GO" id="GO:0045041">
    <property type="term" value="P:protein import into mitochondrial intermembrane space"/>
    <property type="evidence" value="ECO:0007669"/>
    <property type="project" value="TreeGrafter"/>
</dbReference>
<dbReference type="InterPro" id="IPR052604">
    <property type="entry name" value="Mito_Tim_assembly_helper"/>
</dbReference>
<reference evidence="5" key="1">
    <citation type="submission" date="2023-06" db="EMBL/GenBank/DDBJ databases">
        <title>lsaBGC provides a comprehensive framework for evolutionary analysis of biosynthetic gene clusters within focal taxa.</title>
        <authorList>
            <person name="Salamzade R."/>
            <person name="Sandstrom S."/>
            <person name="Kalan L.R."/>
        </authorList>
    </citation>
    <scope>NUCLEOTIDE SEQUENCE</scope>
    <source>
        <strain evidence="5">P3-SID899</strain>
    </source>
</reference>
<name>A0AAP3AIR2_MICLU</name>
<keyword evidence="3" id="KW-0862">Zinc</keyword>
<dbReference type="PANTHER" id="PTHR28082:SF1">
    <property type="entry name" value="HELPER OF TIM PROTEIN 13"/>
    <property type="match status" value="1"/>
</dbReference>
<dbReference type="EMBL" id="JALXKZ020000043">
    <property type="protein sequence ID" value="MCV7629895.1"/>
    <property type="molecule type" value="Genomic_DNA"/>
</dbReference>
<dbReference type="GO" id="GO:0008270">
    <property type="term" value="F:zinc ion binding"/>
    <property type="evidence" value="ECO:0007669"/>
    <property type="project" value="UniProtKB-KW"/>
</dbReference>